<proteinExistence type="predicted"/>
<dbReference type="InterPro" id="IPR050789">
    <property type="entry name" value="Diverse_Enzym_Activities"/>
</dbReference>
<dbReference type="Proteomes" id="UP001262410">
    <property type="component" value="Unassembled WGS sequence"/>
</dbReference>
<reference evidence="2 3" key="1">
    <citation type="submission" date="2023-07" db="EMBL/GenBank/DDBJ databases">
        <title>Sorghum-associated microbial communities from plants grown in Nebraska, USA.</title>
        <authorList>
            <person name="Schachtman D."/>
        </authorList>
    </citation>
    <scope>NUCLEOTIDE SEQUENCE [LARGE SCALE GENOMIC DNA]</scope>
    <source>
        <strain evidence="2 3">584</strain>
    </source>
</reference>
<name>A0ABU1K0A5_9PROT</name>
<evidence type="ECO:0000313" key="2">
    <source>
        <dbReference type="EMBL" id="MDR6293250.1"/>
    </source>
</evidence>
<gene>
    <name evidence="2" type="ORF">E9232_005800</name>
</gene>
<organism evidence="2 3">
    <name type="scientific">Inquilinus ginsengisoli</name>
    <dbReference type="NCBI Taxonomy" id="363840"/>
    <lineage>
        <taxon>Bacteria</taxon>
        <taxon>Pseudomonadati</taxon>
        <taxon>Pseudomonadota</taxon>
        <taxon>Alphaproteobacteria</taxon>
        <taxon>Rhodospirillales</taxon>
        <taxon>Rhodospirillaceae</taxon>
        <taxon>Inquilinus</taxon>
    </lineage>
</organism>
<evidence type="ECO:0000313" key="3">
    <source>
        <dbReference type="Proteomes" id="UP001262410"/>
    </source>
</evidence>
<protein>
    <submittedName>
        <fullName evidence="2">CubicO group peptidase (Beta-lactamase class C family)</fullName>
    </submittedName>
</protein>
<dbReference type="Gene3D" id="3.40.710.10">
    <property type="entry name" value="DD-peptidase/beta-lactamase superfamily"/>
    <property type="match status" value="1"/>
</dbReference>
<dbReference type="RefSeq" id="WP_309800056.1">
    <property type="nucleotide sequence ID" value="NZ_JAVDPW010000011.1"/>
</dbReference>
<evidence type="ECO:0000259" key="1">
    <source>
        <dbReference type="Pfam" id="PF00144"/>
    </source>
</evidence>
<dbReference type="InterPro" id="IPR012338">
    <property type="entry name" value="Beta-lactam/transpept-like"/>
</dbReference>
<keyword evidence="3" id="KW-1185">Reference proteome</keyword>
<dbReference type="EMBL" id="JAVDPW010000011">
    <property type="protein sequence ID" value="MDR6293250.1"/>
    <property type="molecule type" value="Genomic_DNA"/>
</dbReference>
<accession>A0ABU1K0A5</accession>
<dbReference type="PANTHER" id="PTHR43283">
    <property type="entry name" value="BETA-LACTAMASE-RELATED"/>
    <property type="match status" value="1"/>
</dbReference>
<comment type="caution">
    <text evidence="2">The sequence shown here is derived from an EMBL/GenBank/DDBJ whole genome shotgun (WGS) entry which is preliminary data.</text>
</comment>
<dbReference type="PANTHER" id="PTHR43283:SF7">
    <property type="entry name" value="BETA-LACTAMASE-RELATED DOMAIN-CONTAINING PROTEIN"/>
    <property type="match status" value="1"/>
</dbReference>
<dbReference type="InterPro" id="IPR001466">
    <property type="entry name" value="Beta-lactam-related"/>
</dbReference>
<feature type="domain" description="Beta-lactamase-related" evidence="1">
    <location>
        <begin position="39"/>
        <end position="317"/>
    </location>
</feature>
<dbReference type="Pfam" id="PF00144">
    <property type="entry name" value="Beta-lactamase"/>
    <property type="match status" value="1"/>
</dbReference>
<dbReference type="SUPFAM" id="SSF56601">
    <property type="entry name" value="beta-lactamase/transpeptidase-like"/>
    <property type="match status" value="1"/>
</dbReference>
<sequence>MTSIRLPRAAPAAKNVDPAGILAFLDEIRDGGLELHSFLLFRAGAVVAEGFWQPYGPDRVHMQHSATKSWTATAIGLAIGEGLLTLEDKVVGFFPDQLPAEVGANLAAMTVRDLLTMRTGHRSGISGGEWRQMKDSWVAAFLREPVDEAPGQTFIYSSASSYMLSAIVTRVTGQTVRDYLEPRLFRPLGIGPVRWDVSPEGLSTGGNGLSCTTEDVAKFGVLHLQGGMWEGRQILPAEWVREATRNQVDEVWMAALDGKRFRPRDPSERSATERREGYGYQWWMAPHGGYRASGLYGQQCVVLPEQDAVIVFTAAIRNGDRRLFPAVWTHLFPALGAVGPDADRVQPVLAGRLAALALPEIEGAAQSPMAATVDGRRFRFEPNEDGVSGISLAFSADRCVFTLSDHRGTHRIAAGLGHRVEGDTTMTGNLLHHEYQPDVLRVVARGVWLDERRFVMTWRFVETAFCDTVTVTFGDGDVRLDRRVNTNAGPLERPTLLGRAV</sequence>